<dbReference type="InterPro" id="IPR036890">
    <property type="entry name" value="HATPase_C_sf"/>
</dbReference>
<dbReference type="Proteomes" id="UP000192674">
    <property type="component" value="Unassembled WGS sequence"/>
</dbReference>
<gene>
    <name evidence="3" type="ORF">SAMN05661093_08865</name>
</gene>
<proteinExistence type="predicted"/>
<keyword evidence="1" id="KW-0418">Kinase</keyword>
<dbReference type="Pfam" id="PF13581">
    <property type="entry name" value="HATPase_c_2"/>
    <property type="match status" value="1"/>
</dbReference>
<evidence type="ECO:0000259" key="2">
    <source>
        <dbReference type="Pfam" id="PF13581"/>
    </source>
</evidence>
<dbReference type="PANTHER" id="PTHR35526">
    <property type="entry name" value="ANTI-SIGMA-F FACTOR RSBW-RELATED"/>
    <property type="match status" value="1"/>
</dbReference>
<evidence type="ECO:0000256" key="1">
    <source>
        <dbReference type="ARBA" id="ARBA00022527"/>
    </source>
</evidence>
<dbReference type="AlphaFoldDB" id="A0A1W2FSW3"/>
<reference evidence="3 4" key="1">
    <citation type="submission" date="2017-04" db="EMBL/GenBank/DDBJ databases">
        <authorList>
            <person name="Afonso C.L."/>
            <person name="Miller P.J."/>
            <person name="Scott M.A."/>
            <person name="Spackman E."/>
            <person name="Goraichik I."/>
            <person name="Dimitrov K.M."/>
            <person name="Suarez D.L."/>
            <person name="Swayne D.E."/>
        </authorList>
    </citation>
    <scope>NUCLEOTIDE SEQUENCE [LARGE SCALE GENOMIC DNA]</scope>
    <source>
        <strain evidence="3 4">DSM 43828</strain>
    </source>
</reference>
<accession>A0A1W2FSW3</accession>
<sequence length="160" mass="17514">MSVEPRSKACNRPDSNMVICDVDRATFAEVRQLLRDLVRGRDDMAVQDALLVTDELVSNARRHGLSPRQCRLGLIDNGRRLLVEVDDASYAPPRKRTPDLNGGRGLILIDRLAASWGVQYHAGYKTVWAELVLDGPGNARNTRHLGAVRASPGSTAAEGD</sequence>
<dbReference type="CDD" id="cd16936">
    <property type="entry name" value="HATPase_RsbW-like"/>
    <property type="match status" value="1"/>
</dbReference>
<name>A0A1W2FSW3_KIBAR</name>
<dbReference type="Gene3D" id="3.30.565.10">
    <property type="entry name" value="Histidine kinase-like ATPase, C-terminal domain"/>
    <property type="match status" value="1"/>
</dbReference>
<keyword evidence="4" id="KW-1185">Reference proteome</keyword>
<keyword evidence="1" id="KW-0808">Transferase</keyword>
<evidence type="ECO:0000313" key="3">
    <source>
        <dbReference type="EMBL" id="SMD25000.1"/>
    </source>
</evidence>
<dbReference type="PANTHER" id="PTHR35526:SF3">
    <property type="entry name" value="ANTI-SIGMA-F FACTOR RSBW"/>
    <property type="match status" value="1"/>
</dbReference>
<dbReference type="InterPro" id="IPR003594">
    <property type="entry name" value="HATPase_dom"/>
</dbReference>
<feature type="domain" description="Histidine kinase/HSP90-like ATPase" evidence="2">
    <location>
        <begin position="25"/>
        <end position="128"/>
    </location>
</feature>
<organism evidence="3 4">
    <name type="scientific">Kibdelosporangium aridum</name>
    <dbReference type="NCBI Taxonomy" id="2030"/>
    <lineage>
        <taxon>Bacteria</taxon>
        <taxon>Bacillati</taxon>
        <taxon>Actinomycetota</taxon>
        <taxon>Actinomycetes</taxon>
        <taxon>Pseudonocardiales</taxon>
        <taxon>Pseudonocardiaceae</taxon>
        <taxon>Kibdelosporangium</taxon>
    </lineage>
</organism>
<protein>
    <recommendedName>
        <fullName evidence="2">Histidine kinase/HSP90-like ATPase domain-containing protein</fullName>
    </recommendedName>
</protein>
<dbReference type="GO" id="GO:0004674">
    <property type="term" value="F:protein serine/threonine kinase activity"/>
    <property type="evidence" value="ECO:0007669"/>
    <property type="project" value="UniProtKB-KW"/>
</dbReference>
<dbReference type="InterPro" id="IPR050267">
    <property type="entry name" value="Anti-sigma-factor_SerPK"/>
</dbReference>
<keyword evidence="1" id="KW-0723">Serine/threonine-protein kinase</keyword>
<dbReference type="EMBL" id="FWXV01000011">
    <property type="protein sequence ID" value="SMD25000.1"/>
    <property type="molecule type" value="Genomic_DNA"/>
</dbReference>
<evidence type="ECO:0000313" key="4">
    <source>
        <dbReference type="Proteomes" id="UP000192674"/>
    </source>
</evidence>